<evidence type="ECO:0000256" key="12">
    <source>
        <dbReference type="ARBA" id="ARBA00025217"/>
    </source>
</evidence>
<keyword evidence="7 14" id="KW-0547">Nucleotide-binding</keyword>
<accession>A0A0C2HBH4</accession>
<dbReference type="InterPro" id="IPR009008">
    <property type="entry name" value="Val/Leu/Ile-tRNA-synth_edit"/>
</dbReference>
<dbReference type="GO" id="GO:0006428">
    <property type="term" value="P:isoleucyl-tRNA aminoacylation"/>
    <property type="evidence" value="ECO:0007669"/>
    <property type="project" value="UniProtKB-UniRule"/>
</dbReference>
<comment type="catalytic activity">
    <reaction evidence="13 14">
        <text>tRNA(Ile) + L-isoleucine + ATP = L-isoleucyl-tRNA(Ile) + AMP + diphosphate</text>
        <dbReference type="Rhea" id="RHEA:11060"/>
        <dbReference type="Rhea" id="RHEA-COMP:9666"/>
        <dbReference type="Rhea" id="RHEA-COMP:9695"/>
        <dbReference type="ChEBI" id="CHEBI:30616"/>
        <dbReference type="ChEBI" id="CHEBI:33019"/>
        <dbReference type="ChEBI" id="CHEBI:58045"/>
        <dbReference type="ChEBI" id="CHEBI:78442"/>
        <dbReference type="ChEBI" id="CHEBI:78528"/>
        <dbReference type="ChEBI" id="CHEBI:456215"/>
        <dbReference type="EC" id="6.1.1.5"/>
    </reaction>
</comment>
<evidence type="ECO:0000256" key="7">
    <source>
        <dbReference type="ARBA" id="ARBA00022741"/>
    </source>
</evidence>
<dbReference type="PRINTS" id="PR00984">
    <property type="entry name" value="TRNASYNTHILE"/>
</dbReference>
<dbReference type="InterPro" id="IPR014729">
    <property type="entry name" value="Rossmann-like_a/b/a_fold"/>
</dbReference>
<dbReference type="CDD" id="cd00818">
    <property type="entry name" value="IleRS_core"/>
    <property type="match status" value="1"/>
</dbReference>
<dbReference type="SUPFAM" id="SSF52374">
    <property type="entry name" value="Nucleotidylyl transferase"/>
    <property type="match status" value="1"/>
</dbReference>
<name>A0A0C2HBH4_9STAP</name>
<feature type="binding site" evidence="14">
    <location>
        <position position="598"/>
    </location>
    <ligand>
        <name>ATP</name>
        <dbReference type="ChEBI" id="CHEBI:30616"/>
    </ligand>
</feature>
<evidence type="ECO:0000256" key="6">
    <source>
        <dbReference type="ARBA" id="ARBA00022723"/>
    </source>
</evidence>
<dbReference type="InterPro" id="IPR002300">
    <property type="entry name" value="aa-tRNA-synth_Ia"/>
</dbReference>
<keyword evidence="11 14" id="KW-0030">Aminoacyl-tRNA synthetase</keyword>
<dbReference type="Gene3D" id="1.10.10.830">
    <property type="entry name" value="Ile-tRNA synthetase CP2 domain-like"/>
    <property type="match status" value="1"/>
</dbReference>
<evidence type="ECO:0000256" key="1">
    <source>
        <dbReference type="ARBA" id="ARBA00004496"/>
    </source>
</evidence>
<dbReference type="InterPro" id="IPR002301">
    <property type="entry name" value="Ile-tRNA-ligase"/>
</dbReference>
<dbReference type="RefSeq" id="WP_040105697.1">
    <property type="nucleotide sequence ID" value="NZ_JABEVU030000001.1"/>
</dbReference>
<dbReference type="CDD" id="cd07960">
    <property type="entry name" value="Anticodon_Ia_Ile_BEm"/>
    <property type="match status" value="1"/>
</dbReference>
<dbReference type="EMBL" id="JABEVU030000001">
    <property type="protein sequence ID" value="MDB0580338.1"/>
    <property type="molecule type" value="Genomic_DNA"/>
</dbReference>
<feature type="binding site" evidence="14">
    <location>
        <position position="554"/>
    </location>
    <ligand>
        <name>L-isoleucyl-5'-AMP</name>
        <dbReference type="ChEBI" id="CHEBI:178002"/>
    </ligand>
</feature>
<reference evidence="19" key="3">
    <citation type="submission" date="2020-04" db="EMBL/GenBank/DDBJ databases">
        <authorList>
            <person name="Tanveer F."/>
            <person name="Xie Y."/>
            <person name="Shinwari Z.K."/>
        </authorList>
    </citation>
    <scope>NUCLEOTIDE SEQUENCE</scope>
    <source>
        <strain evidence="19">MOSEL-ME25</strain>
    </source>
</reference>
<dbReference type="GO" id="GO:0005829">
    <property type="term" value="C:cytosol"/>
    <property type="evidence" value="ECO:0007669"/>
    <property type="project" value="TreeGrafter"/>
</dbReference>
<keyword evidence="5 14" id="KW-0436">Ligase</keyword>
<reference evidence="21" key="2">
    <citation type="submission" date="2020-04" db="EMBL/GenBank/DDBJ databases">
        <title>Genome analysis and biological profiling of marine Cellulosimicrobium funkei MOSEL-ME6.</title>
        <authorList>
            <person name="Tanveer F."/>
            <person name="Xie Y."/>
            <person name="Shinwari Z.K."/>
        </authorList>
    </citation>
    <scope>NUCLEOTIDE SEQUENCE [LARGE SCALE GENOMIC DNA]</scope>
    <source>
        <strain evidence="21">MOSEL-ME25</strain>
    </source>
</reference>
<evidence type="ECO:0000256" key="2">
    <source>
        <dbReference type="ARBA" id="ARBA00006887"/>
    </source>
</evidence>
<evidence type="ECO:0000259" key="17">
    <source>
        <dbReference type="Pfam" id="PF08264"/>
    </source>
</evidence>
<dbReference type="InterPro" id="IPR009080">
    <property type="entry name" value="tRNAsynth_Ia_anticodon-bd"/>
</dbReference>
<dbReference type="OrthoDB" id="9810365at2"/>
<dbReference type="SUPFAM" id="SSF50677">
    <property type="entry name" value="ValRS/IleRS/LeuRS editing domain"/>
    <property type="match status" value="1"/>
</dbReference>
<feature type="short sequence motif" description="'KMSKS' region" evidence="14">
    <location>
        <begin position="595"/>
        <end position="599"/>
    </location>
</feature>
<dbReference type="AlphaFoldDB" id="A0A0C2HBH4"/>
<dbReference type="GeneID" id="77845100"/>
<evidence type="ECO:0000256" key="13">
    <source>
        <dbReference type="ARBA" id="ARBA00048359"/>
    </source>
</evidence>
<reference evidence="18 20" key="1">
    <citation type="submission" date="2015-01" db="EMBL/GenBank/DDBJ databases">
        <title>Genome sequences of high lactate-tolerant strain Salinicoccus roseus W12 with industrial interest.</title>
        <authorList>
            <person name="Wang H."/>
            <person name="Yu B."/>
        </authorList>
    </citation>
    <scope>NUCLEOTIDE SEQUENCE [LARGE SCALE GENOMIC DNA]</scope>
    <source>
        <strain evidence="18 20">W12</strain>
    </source>
</reference>
<evidence type="ECO:0000256" key="14">
    <source>
        <dbReference type="HAMAP-Rule" id="MF_02002"/>
    </source>
</evidence>
<dbReference type="InterPro" id="IPR033708">
    <property type="entry name" value="Anticodon_Ile_BEm"/>
</dbReference>
<dbReference type="InterPro" id="IPR023585">
    <property type="entry name" value="Ile-tRNA-ligase_type1"/>
</dbReference>
<reference evidence="19 21" key="4">
    <citation type="submission" date="2022-12" db="EMBL/GenBank/DDBJ databases">
        <title>Genome analysis and biological profiling of marine Salinicoccus roseus MOSEL-ME25.</title>
        <authorList>
            <person name="Mirza F.T."/>
            <person name="Xie Y."/>
            <person name="Shinwari Z.K."/>
        </authorList>
    </citation>
    <scope>NUCLEOTIDE SEQUENCE [LARGE SCALE GENOMIC DNA]</scope>
    <source>
        <strain evidence="19 21">MOSEL-ME25</strain>
    </source>
</reference>
<dbReference type="InterPro" id="IPR050081">
    <property type="entry name" value="Ile-tRNA_ligase"/>
</dbReference>
<dbReference type="Pfam" id="PF00133">
    <property type="entry name" value="tRNA-synt_1"/>
    <property type="match status" value="1"/>
</dbReference>
<dbReference type="Pfam" id="PF06827">
    <property type="entry name" value="zf-FPG_IleRS"/>
    <property type="match status" value="1"/>
</dbReference>
<dbReference type="PROSITE" id="PS00178">
    <property type="entry name" value="AA_TRNA_LIGASE_I"/>
    <property type="match status" value="1"/>
</dbReference>
<feature type="binding site" evidence="14">
    <location>
        <position position="902"/>
    </location>
    <ligand>
        <name>Zn(2+)</name>
        <dbReference type="ChEBI" id="CHEBI:29105"/>
    </ligand>
</feature>
<evidence type="ECO:0000259" key="16">
    <source>
        <dbReference type="Pfam" id="PF06827"/>
    </source>
</evidence>
<dbReference type="GO" id="GO:0002161">
    <property type="term" value="F:aminoacyl-tRNA deacylase activity"/>
    <property type="evidence" value="ECO:0007669"/>
    <property type="project" value="InterPro"/>
</dbReference>
<dbReference type="SUPFAM" id="SSF47323">
    <property type="entry name" value="Anticodon-binding domain of a subclass of class I aminoacyl-tRNA synthetases"/>
    <property type="match status" value="1"/>
</dbReference>
<evidence type="ECO:0000256" key="10">
    <source>
        <dbReference type="ARBA" id="ARBA00022917"/>
    </source>
</evidence>
<dbReference type="InterPro" id="IPR001412">
    <property type="entry name" value="aa-tRNA-synth_I_CS"/>
</dbReference>
<gene>
    <name evidence="14 18" type="primary">ileS</name>
    <name evidence="19" type="ORF">F7P68_0007325</name>
    <name evidence="18" type="ORF">SN16_05980</name>
</gene>
<keyword evidence="21" id="KW-1185">Reference proteome</keyword>
<dbReference type="PANTHER" id="PTHR42765:SF1">
    <property type="entry name" value="ISOLEUCINE--TRNA LIGASE, MITOCHONDRIAL"/>
    <property type="match status" value="1"/>
</dbReference>
<dbReference type="FunFam" id="3.90.740.10:FF:000006">
    <property type="entry name" value="Isoleucine--tRNA ligase"/>
    <property type="match status" value="1"/>
</dbReference>
<comment type="function">
    <text evidence="12 14">Catalyzes the attachment of isoleucine to tRNA(Ile). As IleRS can inadvertently accommodate and process structurally similar amino acids such as valine, to avoid such errors it has two additional distinct tRNA(Ile)-dependent editing activities. One activity is designated as 'pretransfer' editing and involves the hydrolysis of activated Val-AMP. The other activity is designated 'posttransfer' editing and involves deacylation of mischarged Val-tRNA(Ile).</text>
</comment>
<feature type="binding site" evidence="14">
    <location>
        <position position="905"/>
    </location>
    <ligand>
        <name>Zn(2+)</name>
        <dbReference type="ChEBI" id="CHEBI:29105"/>
    </ligand>
</feature>
<dbReference type="Gene3D" id="1.10.730.20">
    <property type="match status" value="1"/>
</dbReference>
<feature type="domain" description="Zinc finger FPG/IleRS-type" evidence="16">
    <location>
        <begin position="881"/>
        <end position="907"/>
    </location>
</feature>
<protein>
    <recommendedName>
        <fullName evidence="14">Isoleucine--tRNA ligase</fullName>
        <ecNumber evidence="14">6.1.1.5</ecNumber>
    </recommendedName>
    <alternativeName>
        <fullName evidence="14">Isoleucyl-tRNA synthetase</fullName>
        <shortName evidence="14">IleRS</shortName>
    </alternativeName>
</protein>
<feature type="binding site" evidence="14">
    <location>
        <position position="885"/>
    </location>
    <ligand>
        <name>Zn(2+)</name>
        <dbReference type="ChEBI" id="CHEBI:29105"/>
    </ligand>
</feature>
<dbReference type="GO" id="GO:0000049">
    <property type="term" value="F:tRNA binding"/>
    <property type="evidence" value="ECO:0007669"/>
    <property type="project" value="InterPro"/>
</dbReference>
<keyword evidence="10 14" id="KW-0648">Protein biosynthesis</keyword>
<dbReference type="NCBIfam" id="TIGR00392">
    <property type="entry name" value="ileS"/>
    <property type="match status" value="1"/>
</dbReference>
<evidence type="ECO:0000313" key="20">
    <source>
        <dbReference type="Proteomes" id="UP000031546"/>
    </source>
</evidence>
<feature type="domain" description="Methionyl/Valyl/Leucyl/Isoleucyl-tRNA synthetase anticodon-binding" evidence="17">
    <location>
        <begin position="678"/>
        <end position="830"/>
    </location>
</feature>
<dbReference type="GO" id="GO:0005524">
    <property type="term" value="F:ATP binding"/>
    <property type="evidence" value="ECO:0007669"/>
    <property type="project" value="UniProtKB-UniRule"/>
</dbReference>
<dbReference type="GO" id="GO:0008270">
    <property type="term" value="F:zinc ion binding"/>
    <property type="evidence" value="ECO:0007669"/>
    <property type="project" value="UniProtKB-UniRule"/>
</dbReference>
<dbReference type="FunFam" id="3.40.50.620:FF:000152">
    <property type="entry name" value="Isoleucine--tRNA ligase"/>
    <property type="match status" value="1"/>
</dbReference>
<comment type="domain">
    <text evidence="14">IleRS has two distinct active sites: one for aminoacylation and one for editing. The misactivated valine is translocated from the active site to the editing site, which sterically excludes the correctly activated isoleucine. The single editing site contains two valyl binding pockets, one specific for each substrate (Val-AMP or Val-tRNA(Ile)).</text>
</comment>
<evidence type="ECO:0000256" key="9">
    <source>
        <dbReference type="ARBA" id="ARBA00022840"/>
    </source>
</evidence>
<keyword evidence="8 14" id="KW-0862">Zinc</keyword>
<comment type="cofactor">
    <cofactor evidence="14">
        <name>Zn(2+)</name>
        <dbReference type="ChEBI" id="CHEBI:29105"/>
    </cofactor>
    <text evidence="14">Binds 1 zinc ion per subunit.</text>
</comment>
<dbReference type="InterPro" id="IPR013155">
    <property type="entry name" value="M/V/L/I-tRNA-synth_anticd-bd"/>
</dbReference>
<evidence type="ECO:0000259" key="15">
    <source>
        <dbReference type="Pfam" id="PF00133"/>
    </source>
</evidence>
<dbReference type="PANTHER" id="PTHR42765">
    <property type="entry name" value="SOLEUCYL-TRNA SYNTHETASE"/>
    <property type="match status" value="1"/>
</dbReference>
<proteinExistence type="inferred from homology"/>
<feature type="domain" description="Aminoacyl-tRNA synthetase class Ia" evidence="15">
    <location>
        <begin position="27"/>
        <end position="634"/>
    </location>
</feature>
<comment type="similarity">
    <text evidence="2 14">Belongs to the class-I aminoacyl-tRNA synthetase family. IleS type 1 subfamily.</text>
</comment>
<dbReference type="EC" id="6.1.1.5" evidence="14"/>
<keyword evidence="6 14" id="KW-0479">Metal-binding</keyword>
<comment type="subunit">
    <text evidence="3 14">Monomer.</text>
</comment>
<evidence type="ECO:0000256" key="11">
    <source>
        <dbReference type="ARBA" id="ARBA00023146"/>
    </source>
</evidence>
<evidence type="ECO:0000256" key="3">
    <source>
        <dbReference type="ARBA" id="ARBA00011245"/>
    </source>
</evidence>
<dbReference type="EMBL" id="JXII01000004">
    <property type="protein sequence ID" value="KIH71100.1"/>
    <property type="molecule type" value="Genomic_DNA"/>
</dbReference>
<organism evidence="18 20">
    <name type="scientific">Salinicoccus roseus</name>
    <dbReference type="NCBI Taxonomy" id="45670"/>
    <lineage>
        <taxon>Bacteria</taxon>
        <taxon>Bacillati</taxon>
        <taxon>Bacillota</taxon>
        <taxon>Bacilli</taxon>
        <taxon>Bacillales</taxon>
        <taxon>Staphylococcaceae</taxon>
        <taxon>Salinicoccus</taxon>
    </lineage>
</organism>
<sequence>MDYKDTLLMPKTKFKMRGGLINKEPEMQKKWQEDKLYEKKLKLNEGNTPYVLHDGPPYANGALHMGHALNKIIKDIIIRNKQMRGYYAPYVPGWDTHGLPIEQALTNKGVDRKSMTTEEFRNKCIEFANTQIDHQREGFKRMGIDGEWDNPYLTYKPEFEAAQVRVLKDMVEKGLIYKGKKPIYWSPVNESSLAEAELEYKDKRSPSIYVGFEVEDGKGAVDKGVQLVIWTTTPWTIPANQAVAVHPELNYVQFGYEGKEYIVAEDLLDHFLEEVDFDKDKVTRTKEFKGESLEYVTTSHPLFDRTSLVVLGDHVTTDAGTGCVHTAPGHGDDDFVLGQKYDLEVLSPVDDKGVFTDEAGKYSGLFYDEANKVITEDLEASGTLLKLNFYTHSYPHDWRSKTPVIFRATPQWFASIKNVREDILQAVMDTKFQVPWNQKRMYNMIKNRGDWVISRQRVWGVPLPFFYAENGQEIVDTDVIEHVAQLFETHGSNIWFEWDAKDLLPEGYTHEGSPNGEFTKEMDIMDVWFDSGSTHRGVLATRDYLTYPADLYFEGSDQYRGWFNSSIITSVATKGIAPYKELLSHGFVMDGEGKKMSKSLGNVILPEKVMKQMGADIIRLWVMSSDFEEDVRISDDILKQVSEVYRKVRNTFRFLLGNVADFNPNEDAVAYEDMKEVDQFMMQRFNEMVNLMRGCYDRYDYVSMYQSLQNFINVDLSNFYLDYGKDILYIENEDAHIRRSMQTVLYRILTELNRLLAPVLVHTAEEIHQHTPYVEKESVHLEYLPEEAEVDTALVEKWKHFMDVRDDVLKALEEARNEKVIGKSLEAKVQVTEPEGMSYDEINGALTQLFIVSQVEVVDSLPDGKRYDHISVKVEHAEGTRCERCWNYSTAESIHGGDDDICPRCREVVDQM</sequence>
<evidence type="ECO:0000313" key="19">
    <source>
        <dbReference type="EMBL" id="MDB0580338.1"/>
    </source>
</evidence>
<dbReference type="Proteomes" id="UP000527860">
    <property type="component" value="Unassembled WGS sequence"/>
</dbReference>
<evidence type="ECO:0000256" key="4">
    <source>
        <dbReference type="ARBA" id="ARBA00022490"/>
    </source>
</evidence>
<dbReference type="Proteomes" id="UP000031546">
    <property type="component" value="Unassembled WGS sequence"/>
</dbReference>
<dbReference type="FunFam" id="1.10.730.20:FF:000001">
    <property type="entry name" value="Isoleucine--tRNA ligase"/>
    <property type="match status" value="1"/>
</dbReference>
<dbReference type="FunFam" id="1.10.10.830:FF:000001">
    <property type="entry name" value="Isoleucine--tRNA ligase"/>
    <property type="match status" value="1"/>
</dbReference>
<evidence type="ECO:0000313" key="18">
    <source>
        <dbReference type="EMBL" id="KIH71100.1"/>
    </source>
</evidence>
<comment type="caution">
    <text evidence="18">The sequence shown here is derived from an EMBL/GenBank/DDBJ whole genome shotgun (WGS) entry which is preliminary data.</text>
</comment>
<evidence type="ECO:0000313" key="21">
    <source>
        <dbReference type="Proteomes" id="UP000527860"/>
    </source>
</evidence>
<feature type="short sequence motif" description="'HIGH' region" evidence="14">
    <location>
        <begin position="57"/>
        <end position="67"/>
    </location>
</feature>
<dbReference type="STRING" id="45670.SN16_05980"/>
<dbReference type="HAMAP" id="MF_02002">
    <property type="entry name" value="Ile_tRNA_synth_type1"/>
    <property type="match status" value="1"/>
</dbReference>
<evidence type="ECO:0000256" key="5">
    <source>
        <dbReference type="ARBA" id="ARBA00022598"/>
    </source>
</evidence>
<dbReference type="Pfam" id="PF08264">
    <property type="entry name" value="Anticodon_1"/>
    <property type="match status" value="1"/>
</dbReference>
<keyword evidence="9 14" id="KW-0067">ATP-binding</keyword>
<feature type="binding site" evidence="14">
    <location>
        <position position="882"/>
    </location>
    <ligand>
        <name>Zn(2+)</name>
        <dbReference type="ChEBI" id="CHEBI:29105"/>
    </ligand>
</feature>
<comment type="subcellular location">
    <subcellularLocation>
        <location evidence="1 14">Cytoplasm</location>
    </subcellularLocation>
</comment>
<keyword evidence="4 14" id="KW-0963">Cytoplasm</keyword>
<dbReference type="InterPro" id="IPR010663">
    <property type="entry name" value="Znf_FPG/IleRS"/>
</dbReference>
<evidence type="ECO:0000256" key="8">
    <source>
        <dbReference type="ARBA" id="ARBA00022833"/>
    </source>
</evidence>
<dbReference type="Gene3D" id="3.40.50.620">
    <property type="entry name" value="HUPs"/>
    <property type="match status" value="2"/>
</dbReference>
<dbReference type="GO" id="GO:0004822">
    <property type="term" value="F:isoleucine-tRNA ligase activity"/>
    <property type="evidence" value="ECO:0007669"/>
    <property type="project" value="UniProtKB-UniRule"/>
</dbReference>